<reference evidence="1 2" key="1">
    <citation type="submission" date="2022-12" db="EMBL/GenBank/DDBJ databases">
        <title>Chromosome-scale assembly of the Ensete ventricosum genome.</title>
        <authorList>
            <person name="Dussert Y."/>
            <person name="Stocks J."/>
            <person name="Wendawek A."/>
            <person name="Woldeyes F."/>
            <person name="Nichols R.A."/>
            <person name="Borrell J.S."/>
        </authorList>
    </citation>
    <scope>NUCLEOTIDE SEQUENCE [LARGE SCALE GENOMIC DNA]</scope>
    <source>
        <strain evidence="2">cv. Maze</strain>
        <tissue evidence="1">Seeds</tissue>
    </source>
</reference>
<gene>
    <name evidence="1" type="ORF">OPV22_017018</name>
</gene>
<dbReference type="AlphaFoldDB" id="A0AAV8R190"/>
<organism evidence="1 2">
    <name type="scientific">Ensete ventricosum</name>
    <name type="common">Abyssinian banana</name>
    <name type="synonym">Musa ensete</name>
    <dbReference type="NCBI Taxonomy" id="4639"/>
    <lineage>
        <taxon>Eukaryota</taxon>
        <taxon>Viridiplantae</taxon>
        <taxon>Streptophyta</taxon>
        <taxon>Embryophyta</taxon>
        <taxon>Tracheophyta</taxon>
        <taxon>Spermatophyta</taxon>
        <taxon>Magnoliopsida</taxon>
        <taxon>Liliopsida</taxon>
        <taxon>Zingiberales</taxon>
        <taxon>Musaceae</taxon>
        <taxon>Ensete</taxon>
    </lineage>
</organism>
<keyword evidence="2" id="KW-1185">Reference proteome</keyword>
<evidence type="ECO:0000313" key="1">
    <source>
        <dbReference type="EMBL" id="KAJ8484533.1"/>
    </source>
</evidence>
<dbReference type="EMBL" id="JAQQAF010000005">
    <property type="protein sequence ID" value="KAJ8484533.1"/>
    <property type="molecule type" value="Genomic_DNA"/>
</dbReference>
<proteinExistence type="predicted"/>
<protein>
    <submittedName>
        <fullName evidence="1">Uncharacterized protein</fullName>
    </submittedName>
</protein>
<evidence type="ECO:0000313" key="2">
    <source>
        <dbReference type="Proteomes" id="UP001222027"/>
    </source>
</evidence>
<comment type="caution">
    <text evidence="1">The sequence shown here is derived from an EMBL/GenBank/DDBJ whole genome shotgun (WGS) entry which is preliminary data.</text>
</comment>
<dbReference type="Proteomes" id="UP001222027">
    <property type="component" value="Unassembled WGS sequence"/>
</dbReference>
<accession>A0AAV8R190</accession>
<name>A0AAV8R190_ENSVE</name>
<sequence length="489" mass="52162">MDNGYLNLGSAANLFTLSSCDFPSRVLLREDSTDVTLRLNSPSSSSLYSSKIKGAKRMWGYMNGNKGSEHPLLAPGLEQSLNPWDSKTSSIILCKTSTDETDEHSIDLGLDFQPNVRNVKILNPSNSLFATVNASHTENVIDLELSLSVGPSESVMSSIKPILSQHQASLETSEMASSVPTTDEEGTASCPWIVNSCLEPSLHNSETSGDFASSKKIIIEVDPVAVVADAPSTMAQTVKSPVPMVGDGGAKNQAVKRVLKGEPSFAKRMGVVADVNTLAALRLLKAALIIALPMVVADVAGMKVAAEPQEINLVYASGMEVGRGARGRIAPKVQKVIPDSASLMVVAGAVNFQHAQRVHRGVQCSVRHMVGGDGVHLRGAPRELKGALPSARGMVEESAAHFREEVSAPRVCMVGPYSVLPMVVGRGARFLGAPRVLEDALAFVCAMEVANDASPRIAEKALRETLIFARHTEEEEEANGDLGWQNCVW</sequence>